<evidence type="ECO:0000256" key="3">
    <source>
        <dbReference type="ARBA" id="ARBA00023002"/>
    </source>
</evidence>
<dbReference type="InterPro" id="IPR013766">
    <property type="entry name" value="Thioredoxin_domain"/>
</dbReference>
<evidence type="ECO:0000259" key="6">
    <source>
        <dbReference type="PROSITE" id="PS51352"/>
    </source>
</evidence>
<dbReference type="InterPro" id="IPR036249">
    <property type="entry name" value="Thioredoxin-like_sf"/>
</dbReference>
<dbReference type="Pfam" id="PF13462">
    <property type="entry name" value="Thioredoxin_4"/>
    <property type="match status" value="1"/>
</dbReference>
<protein>
    <submittedName>
        <fullName evidence="7">DsbA family protein</fullName>
    </submittedName>
</protein>
<evidence type="ECO:0000313" key="7">
    <source>
        <dbReference type="EMBL" id="MFD0959760.1"/>
    </source>
</evidence>
<proteinExistence type="inferred from homology"/>
<keyword evidence="5" id="KW-0676">Redox-active center</keyword>
<evidence type="ECO:0000256" key="1">
    <source>
        <dbReference type="ARBA" id="ARBA00005791"/>
    </source>
</evidence>
<comment type="similarity">
    <text evidence="1">Belongs to the thioredoxin family. DsbA subfamily.</text>
</comment>
<evidence type="ECO:0000256" key="5">
    <source>
        <dbReference type="ARBA" id="ARBA00023284"/>
    </source>
</evidence>
<dbReference type="Gene3D" id="3.40.30.10">
    <property type="entry name" value="Glutaredoxin"/>
    <property type="match status" value="1"/>
</dbReference>
<organism evidence="7 8">
    <name type="scientific">Paenibacillus chungangensis</name>
    <dbReference type="NCBI Taxonomy" id="696535"/>
    <lineage>
        <taxon>Bacteria</taxon>
        <taxon>Bacillati</taxon>
        <taxon>Bacillota</taxon>
        <taxon>Bacilli</taxon>
        <taxon>Bacillales</taxon>
        <taxon>Paenibacillaceae</taxon>
        <taxon>Paenibacillus</taxon>
    </lineage>
</organism>
<reference evidence="8" key="1">
    <citation type="journal article" date="2019" name="Int. J. Syst. Evol. Microbiol.">
        <title>The Global Catalogue of Microorganisms (GCM) 10K type strain sequencing project: providing services to taxonomists for standard genome sequencing and annotation.</title>
        <authorList>
            <consortium name="The Broad Institute Genomics Platform"/>
            <consortium name="The Broad Institute Genome Sequencing Center for Infectious Disease"/>
            <person name="Wu L."/>
            <person name="Ma J."/>
        </authorList>
    </citation>
    <scope>NUCLEOTIDE SEQUENCE [LARGE SCALE GENOMIC DNA]</scope>
    <source>
        <strain evidence="8">CCUG 59129</strain>
    </source>
</reference>
<evidence type="ECO:0000256" key="2">
    <source>
        <dbReference type="ARBA" id="ARBA00022729"/>
    </source>
</evidence>
<accession>A0ABW3HQL7</accession>
<sequence>MNKKKGSRSFVVYTAIVVALIVALFAVNQLQEKKENTDKTLSEAPSIEGQPVIGEENAPVTVVEFGDFKCPSCKAWGDVNWPQLKKDFVDTGKVKFAHVNVLFHGEESRMASLASETILQLHPDQYWTFHKALYDAQPANHDDSWVTEESMLAIAKSAIPELDEQKFMDTMKAEATVNAVNYDISLVNKFNVQLTPTIMVNDTMVANPMDYASVKAAIESELK</sequence>
<dbReference type="SUPFAM" id="SSF52833">
    <property type="entry name" value="Thioredoxin-like"/>
    <property type="match status" value="1"/>
</dbReference>
<comment type="caution">
    <text evidence="7">The sequence shown here is derived from an EMBL/GenBank/DDBJ whole genome shotgun (WGS) entry which is preliminary data.</text>
</comment>
<name>A0ABW3HQL7_9BACL</name>
<dbReference type="RefSeq" id="WP_377564013.1">
    <property type="nucleotide sequence ID" value="NZ_JBHTJZ010000011.1"/>
</dbReference>
<dbReference type="PANTHER" id="PTHR13887">
    <property type="entry name" value="GLUTATHIONE S-TRANSFERASE KAPPA"/>
    <property type="match status" value="1"/>
</dbReference>
<dbReference type="Proteomes" id="UP001596989">
    <property type="component" value="Unassembled WGS sequence"/>
</dbReference>
<keyword evidence="4" id="KW-1015">Disulfide bond</keyword>
<keyword evidence="2" id="KW-0732">Signal</keyword>
<dbReference type="EMBL" id="JBHTJZ010000011">
    <property type="protein sequence ID" value="MFD0959760.1"/>
    <property type="molecule type" value="Genomic_DNA"/>
</dbReference>
<feature type="domain" description="Thioredoxin" evidence="6">
    <location>
        <begin position="30"/>
        <end position="223"/>
    </location>
</feature>
<gene>
    <name evidence="7" type="ORF">ACFQ2I_10200</name>
</gene>
<dbReference type="PROSITE" id="PS51352">
    <property type="entry name" value="THIOREDOXIN_2"/>
    <property type="match status" value="1"/>
</dbReference>
<evidence type="ECO:0000313" key="8">
    <source>
        <dbReference type="Proteomes" id="UP001596989"/>
    </source>
</evidence>
<dbReference type="InterPro" id="IPR012336">
    <property type="entry name" value="Thioredoxin-like_fold"/>
</dbReference>
<dbReference type="PANTHER" id="PTHR13887:SF14">
    <property type="entry name" value="DISULFIDE BOND FORMATION PROTEIN D"/>
    <property type="match status" value="1"/>
</dbReference>
<evidence type="ECO:0000256" key="4">
    <source>
        <dbReference type="ARBA" id="ARBA00023157"/>
    </source>
</evidence>
<keyword evidence="8" id="KW-1185">Reference proteome</keyword>
<keyword evidence="3" id="KW-0560">Oxidoreductase</keyword>